<accession>A0A4R1BEF5</accession>
<sequence length="369" mass="38328">MEAVRNRRGTRFGEVARRFAGEAVLRVGKRPTPPVRDRSETGGLAVLPGRKPVEYPMAGAARGSKFSAISERQEEQAVESRELMGLSEALAAAVESAAAKVVMVDSRRRRAASGIVYGEDLVLVADHALEREEDITLGTPDGRKLPAEVVGRNPAADLALLRAGELGLEAARPSEEPARIGQLALAIGRPASDGVRARLGIISATGESLRTGRGRRLERYLGADTAPFPGLSGGPLVDASGAVLGVVVAGFRGVSIAVPAGVAWRVASGLAAGEGAAGRGYLGILSQPVYLPELRQRGGLLVVGVEEGSPAARSGLVVGDILLTFDGSPLRDTDDLQGLMFGRAGSEASVELLRGGERQTVRVAIGERG</sequence>
<evidence type="ECO:0000313" key="5">
    <source>
        <dbReference type="Proteomes" id="UP000295244"/>
    </source>
</evidence>
<organism evidence="4 5">
    <name type="scientific">Rubrobacter taiwanensis</name>
    <dbReference type="NCBI Taxonomy" id="185139"/>
    <lineage>
        <taxon>Bacteria</taxon>
        <taxon>Bacillati</taxon>
        <taxon>Actinomycetota</taxon>
        <taxon>Rubrobacteria</taxon>
        <taxon>Rubrobacterales</taxon>
        <taxon>Rubrobacteraceae</taxon>
        <taxon>Rubrobacter</taxon>
    </lineage>
</organism>
<dbReference type="SUPFAM" id="SSF50156">
    <property type="entry name" value="PDZ domain-like"/>
    <property type="match status" value="1"/>
</dbReference>
<dbReference type="InterPro" id="IPR036034">
    <property type="entry name" value="PDZ_sf"/>
</dbReference>
<dbReference type="Proteomes" id="UP000295244">
    <property type="component" value="Unassembled WGS sequence"/>
</dbReference>
<dbReference type="PROSITE" id="PS50106">
    <property type="entry name" value="PDZ"/>
    <property type="match status" value="1"/>
</dbReference>
<dbReference type="Pfam" id="PF13180">
    <property type="entry name" value="PDZ_2"/>
    <property type="match status" value="1"/>
</dbReference>
<dbReference type="Gene3D" id="2.30.42.10">
    <property type="match status" value="1"/>
</dbReference>
<proteinExistence type="predicted"/>
<dbReference type="PANTHER" id="PTHR43343">
    <property type="entry name" value="PEPTIDASE S12"/>
    <property type="match status" value="1"/>
</dbReference>
<dbReference type="PRINTS" id="PR00834">
    <property type="entry name" value="PROTEASES2C"/>
</dbReference>
<dbReference type="Gene3D" id="2.40.10.120">
    <property type="match status" value="1"/>
</dbReference>
<keyword evidence="1 4" id="KW-0645">Protease</keyword>
<evidence type="ECO:0000256" key="1">
    <source>
        <dbReference type="ARBA" id="ARBA00022670"/>
    </source>
</evidence>
<dbReference type="InterPro" id="IPR001478">
    <property type="entry name" value="PDZ"/>
</dbReference>
<dbReference type="SUPFAM" id="SSF50494">
    <property type="entry name" value="Trypsin-like serine proteases"/>
    <property type="match status" value="1"/>
</dbReference>
<dbReference type="SMART" id="SM00228">
    <property type="entry name" value="PDZ"/>
    <property type="match status" value="1"/>
</dbReference>
<gene>
    <name evidence="4" type="ORF">E0L93_12750</name>
</gene>
<reference evidence="4 5" key="1">
    <citation type="submission" date="2019-03" db="EMBL/GenBank/DDBJ databases">
        <title>Whole genome sequence of a novel Rubrobacter taiwanensis strain, isolated from Yellowstone National Park.</title>
        <authorList>
            <person name="Freed S."/>
            <person name="Ramaley R.F."/>
            <person name="Kyndt J.A."/>
        </authorList>
    </citation>
    <scope>NUCLEOTIDE SEQUENCE [LARGE SCALE GENOMIC DNA]</scope>
    <source>
        <strain evidence="4 5">Yellowstone</strain>
    </source>
</reference>
<dbReference type="Pfam" id="PF13365">
    <property type="entry name" value="Trypsin_2"/>
    <property type="match status" value="1"/>
</dbReference>
<feature type="domain" description="PDZ" evidence="3">
    <location>
        <begin position="279"/>
        <end position="332"/>
    </location>
</feature>
<dbReference type="PANTHER" id="PTHR43343:SF3">
    <property type="entry name" value="PROTEASE DO-LIKE 8, CHLOROPLASTIC"/>
    <property type="match status" value="1"/>
</dbReference>
<dbReference type="InterPro" id="IPR001940">
    <property type="entry name" value="Peptidase_S1C"/>
</dbReference>
<protein>
    <submittedName>
        <fullName evidence="4">Serine protease</fullName>
    </submittedName>
</protein>
<dbReference type="OrthoDB" id="9792183at2"/>
<keyword evidence="5" id="KW-1185">Reference proteome</keyword>
<dbReference type="InterPro" id="IPR051201">
    <property type="entry name" value="Chloro_Bact_Ser_Proteases"/>
</dbReference>
<evidence type="ECO:0000256" key="2">
    <source>
        <dbReference type="ARBA" id="ARBA00022801"/>
    </source>
</evidence>
<keyword evidence="2" id="KW-0378">Hydrolase</keyword>
<comment type="caution">
    <text evidence="4">The sequence shown here is derived from an EMBL/GenBank/DDBJ whole genome shotgun (WGS) entry which is preliminary data.</text>
</comment>
<evidence type="ECO:0000313" key="4">
    <source>
        <dbReference type="EMBL" id="TCJ15454.1"/>
    </source>
</evidence>
<dbReference type="GO" id="GO:0006508">
    <property type="term" value="P:proteolysis"/>
    <property type="evidence" value="ECO:0007669"/>
    <property type="project" value="UniProtKB-KW"/>
</dbReference>
<dbReference type="InterPro" id="IPR009003">
    <property type="entry name" value="Peptidase_S1_PA"/>
</dbReference>
<dbReference type="AlphaFoldDB" id="A0A4R1BEF5"/>
<dbReference type="GO" id="GO:0004252">
    <property type="term" value="F:serine-type endopeptidase activity"/>
    <property type="evidence" value="ECO:0007669"/>
    <property type="project" value="InterPro"/>
</dbReference>
<name>A0A4R1BEF5_9ACTN</name>
<dbReference type="EMBL" id="SKBU01000025">
    <property type="protein sequence ID" value="TCJ15454.1"/>
    <property type="molecule type" value="Genomic_DNA"/>
</dbReference>
<evidence type="ECO:0000259" key="3">
    <source>
        <dbReference type="PROSITE" id="PS50106"/>
    </source>
</evidence>